<evidence type="ECO:0000256" key="1">
    <source>
        <dbReference type="SAM" id="MobiDB-lite"/>
    </source>
</evidence>
<dbReference type="GO" id="GO:0005634">
    <property type="term" value="C:nucleus"/>
    <property type="evidence" value="ECO:0007669"/>
    <property type="project" value="TreeGrafter"/>
</dbReference>
<evidence type="ECO:0000313" key="3">
    <source>
        <dbReference type="Proteomes" id="UP000190648"/>
    </source>
</evidence>
<dbReference type="GO" id="GO:0032922">
    <property type="term" value="P:circadian regulation of gene expression"/>
    <property type="evidence" value="ECO:0007669"/>
    <property type="project" value="TreeGrafter"/>
</dbReference>
<feature type="compositionally biased region" description="Basic residues" evidence="1">
    <location>
        <begin position="1"/>
        <end position="11"/>
    </location>
</feature>
<dbReference type="PANTHER" id="PTHR14955:SF6">
    <property type="entry name" value="RETINOIC ACID-INDUCED PROTEIN 1"/>
    <property type="match status" value="1"/>
</dbReference>
<dbReference type="GO" id="GO:0006357">
    <property type="term" value="P:regulation of transcription by RNA polymerase II"/>
    <property type="evidence" value="ECO:0007669"/>
    <property type="project" value="TreeGrafter"/>
</dbReference>
<accession>A0A1V4KSH9</accession>
<dbReference type="PANTHER" id="PTHR14955">
    <property type="entry name" value="RETINOIC ACID INDUCED 1/TRANSCRIPTION FACTOR 20"/>
    <property type="match status" value="1"/>
</dbReference>
<keyword evidence="3" id="KW-1185">Reference proteome</keyword>
<sequence length="116" mass="12250">MPVAKKVKAKLAPKSSGEAVPKPPPPKEAPDVCIKITSRAAFQEATKTKVLPPRKGRGLKLEAIVQKITSPNLKKFTCKPAATVAATVATYGTSLSPVGTERERAVKHEGTHRTAG</sequence>
<comment type="caution">
    <text evidence="2">The sequence shown here is derived from an EMBL/GenBank/DDBJ whole genome shotgun (WGS) entry which is preliminary data.</text>
</comment>
<dbReference type="AlphaFoldDB" id="A0A1V4KSH9"/>
<gene>
    <name evidence="2" type="ORF">AV530_000873</name>
</gene>
<reference evidence="2 3" key="1">
    <citation type="submission" date="2016-02" db="EMBL/GenBank/DDBJ databases">
        <title>Band-tailed pigeon sequencing and assembly.</title>
        <authorList>
            <person name="Soares A.E."/>
            <person name="Novak B.J."/>
            <person name="Rice E.S."/>
            <person name="O'Connell B."/>
            <person name="Chang D."/>
            <person name="Weber S."/>
            <person name="Shapiro B."/>
        </authorList>
    </citation>
    <scope>NUCLEOTIDE SEQUENCE [LARGE SCALE GENOMIC DNA]</scope>
    <source>
        <strain evidence="2">BTP2013</strain>
        <tissue evidence="2">Blood</tissue>
    </source>
</reference>
<organism evidence="2 3">
    <name type="scientific">Patagioenas fasciata monilis</name>
    <dbReference type="NCBI Taxonomy" id="372326"/>
    <lineage>
        <taxon>Eukaryota</taxon>
        <taxon>Metazoa</taxon>
        <taxon>Chordata</taxon>
        <taxon>Craniata</taxon>
        <taxon>Vertebrata</taxon>
        <taxon>Euteleostomi</taxon>
        <taxon>Archelosauria</taxon>
        <taxon>Archosauria</taxon>
        <taxon>Dinosauria</taxon>
        <taxon>Saurischia</taxon>
        <taxon>Theropoda</taxon>
        <taxon>Coelurosauria</taxon>
        <taxon>Aves</taxon>
        <taxon>Neognathae</taxon>
        <taxon>Neoaves</taxon>
        <taxon>Columbimorphae</taxon>
        <taxon>Columbiformes</taxon>
        <taxon>Columbidae</taxon>
        <taxon>Patagioenas</taxon>
    </lineage>
</organism>
<evidence type="ECO:0000313" key="2">
    <source>
        <dbReference type="EMBL" id="OPJ87388.1"/>
    </source>
</evidence>
<protein>
    <submittedName>
        <fullName evidence="2">Uncharacterized protein</fullName>
    </submittedName>
</protein>
<proteinExistence type="predicted"/>
<dbReference type="EMBL" id="LSYS01001700">
    <property type="protein sequence ID" value="OPJ87388.1"/>
    <property type="molecule type" value="Genomic_DNA"/>
</dbReference>
<dbReference type="STRING" id="372326.A0A1V4KSH9"/>
<feature type="region of interest" description="Disordered" evidence="1">
    <location>
        <begin position="1"/>
        <end position="29"/>
    </location>
</feature>
<dbReference type="InterPro" id="IPR052440">
    <property type="entry name" value="Trans_Reg/Chrom_Remod"/>
</dbReference>
<dbReference type="Proteomes" id="UP000190648">
    <property type="component" value="Unassembled WGS sequence"/>
</dbReference>
<name>A0A1V4KSH9_PATFA</name>